<dbReference type="InterPro" id="IPR001279">
    <property type="entry name" value="Metallo-B-lactamas"/>
</dbReference>
<dbReference type="OrthoDB" id="9803916at2"/>
<dbReference type="GO" id="GO:0004521">
    <property type="term" value="F:RNA endonuclease activity"/>
    <property type="evidence" value="ECO:0007669"/>
    <property type="project" value="TreeGrafter"/>
</dbReference>
<feature type="domain" description="Metallo-beta-lactamase" evidence="3">
    <location>
        <begin position="13"/>
        <end position="234"/>
    </location>
</feature>
<keyword evidence="1" id="KW-0378">Hydrolase</keyword>
<dbReference type="PANTHER" id="PTHR11203">
    <property type="entry name" value="CLEAVAGE AND POLYADENYLATION SPECIFICITY FACTOR FAMILY MEMBER"/>
    <property type="match status" value="1"/>
</dbReference>
<proteinExistence type="predicted"/>
<evidence type="ECO:0000256" key="2">
    <source>
        <dbReference type="SAM" id="Coils"/>
    </source>
</evidence>
<evidence type="ECO:0000313" key="5">
    <source>
        <dbReference type="EMBL" id="TCQ02622.1"/>
    </source>
</evidence>
<dbReference type="Pfam" id="PF10996">
    <property type="entry name" value="Beta-Casp"/>
    <property type="match status" value="1"/>
</dbReference>
<feature type="domain" description="Beta-Casp" evidence="4">
    <location>
        <begin position="254"/>
        <end position="383"/>
    </location>
</feature>
<reference evidence="5 6" key="1">
    <citation type="submission" date="2019-03" db="EMBL/GenBank/DDBJ databases">
        <title>Genomic Encyclopedia of Type Strains, Phase IV (KMG-IV): sequencing the most valuable type-strain genomes for metagenomic binning, comparative biology and taxonomic classification.</title>
        <authorList>
            <person name="Goeker M."/>
        </authorList>
    </citation>
    <scope>NUCLEOTIDE SEQUENCE [LARGE SCALE GENOMIC DNA]</scope>
    <source>
        <strain evidence="5 6">DSM 100013</strain>
    </source>
</reference>
<dbReference type="InterPro" id="IPR011108">
    <property type="entry name" value="RMMBL"/>
</dbReference>
<dbReference type="Pfam" id="PF07521">
    <property type="entry name" value="RMMBL"/>
    <property type="match status" value="1"/>
</dbReference>
<dbReference type="AlphaFoldDB" id="A0A4R2TJU1"/>
<evidence type="ECO:0000313" key="6">
    <source>
        <dbReference type="Proteomes" id="UP000295504"/>
    </source>
</evidence>
<dbReference type="InterPro" id="IPR050698">
    <property type="entry name" value="MBL"/>
</dbReference>
<dbReference type="Proteomes" id="UP000295504">
    <property type="component" value="Unassembled WGS sequence"/>
</dbReference>
<dbReference type="GO" id="GO:0016787">
    <property type="term" value="F:hydrolase activity"/>
    <property type="evidence" value="ECO:0007669"/>
    <property type="project" value="UniProtKB-KW"/>
</dbReference>
<dbReference type="InterPro" id="IPR022712">
    <property type="entry name" value="Beta_Casp"/>
</dbReference>
<dbReference type="Gene3D" id="3.60.15.10">
    <property type="entry name" value="Ribonuclease Z/Hydroxyacylglutathione hydrolase-like"/>
    <property type="match status" value="1"/>
</dbReference>
<evidence type="ECO:0000259" key="4">
    <source>
        <dbReference type="SMART" id="SM01027"/>
    </source>
</evidence>
<evidence type="ECO:0000259" key="3">
    <source>
        <dbReference type="SMART" id="SM00849"/>
    </source>
</evidence>
<comment type="caution">
    <text evidence="5">The sequence shown here is derived from an EMBL/GenBank/DDBJ whole genome shotgun (WGS) entry which is preliminary data.</text>
</comment>
<evidence type="ECO:0000256" key="1">
    <source>
        <dbReference type="ARBA" id="ARBA00022801"/>
    </source>
</evidence>
<accession>A0A4R2TJU1</accession>
<dbReference type="SUPFAM" id="SSF56281">
    <property type="entry name" value="Metallo-hydrolase/oxidoreductase"/>
    <property type="match status" value="1"/>
</dbReference>
<dbReference type="InterPro" id="IPR036866">
    <property type="entry name" value="RibonucZ/Hydroxyglut_hydro"/>
</dbReference>
<keyword evidence="2" id="KW-0175">Coiled coil</keyword>
<dbReference type="RefSeq" id="WP_132848346.1">
    <property type="nucleotide sequence ID" value="NZ_CP058648.1"/>
</dbReference>
<protein>
    <submittedName>
        <fullName evidence="5">Metallo-beta-lactamase family protein</fullName>
    </submittedName>
</protein>
<dbReference type="EMBL" id="SLYC01000014">
    <property type="protein sequence ID" value="TCQ02622.1"/>
    <property type="molecule type" value="Genomic_DNA"/>
</dbReference>
<feature type="coiled-coil region" evidence="2">
    <location>
        <begin position="484"/>
        <end position="541"/>
    </location>
</feature>
<dbReference type="Gene3D" id="3.40.50.10890">
    <property type="match status" value="1"/>
</dbReference>
<dbReference type="Pfam" id="PF00753">
    <property type="entry name" value="Lactamase_B"/>
    <property type="match status" value="1"/>
</dbReference>
<dbReference type="SMART" id="SM01027">
    <property type="entry name" value="Beta-Casp"/>
    <property type="match status" value="1"/>
</dbReference>
<dbReference type="PANTHER" id="PTHR11203:SF37">
    <property type="entry name" value="INTEGRATOR COMPLEX SUBUNIT 11"/>
    <property type="match status" value="1"/>
</dbReference>
<dbReference type="CDD" id="cd16295">
    <property type="entry name" value="TTHA0252-CPSF-like_MBL-fold"/>
    <property type="match status" value="1"/>
</dbReference>
<keyword evidence="6" id="KW-1185">Reference proteome</keyword>
<organism evidence="5 6">
    <name type="scientific">Serpentinicella alkaliphila</name>
    <dbReference type="NCBI Taxonomy" id="1734049"/>
    <lineage>
        <taxon>Bacteria</taxon>
        <taxon>Bacillati</taxon>
        <taxon>Bacillota</taxon>
        <taxon>Clostridia</taxon>
        <taxon>Peptostreptococcales</taxon>
        <taxon>Natronincolaceae</taxon>
        <taxon>Serpentinicella</taxon>
    </lineage>
</organism>
<dbReference type="SMART" id="SM00849">
    <property type="entry name" value="Lactamase_B"/>
    <property type="match status" value="1"/>
</dbReference>
<gene>
    <name evidence="5" type="ORF">EDD79_101436</name>
</gene>
<name>A0A4R2TJU1_9FIRM</name>
<sequence>MKIQFLGASKIVTGSNILITTGNNKILIDCGMFQGSEELEQLNNEPFEFDPKEIDYLFLSHAHIDHSGRIPKLVKEGFKGKIYCTKATKELAEIMLVDSGHIQESDVTWENRKRKRSGKPPLEPLYTVEDARNSLRYFESALYNQKLYINPSISIRFRDAGHILGSSIIEIWITENKNQTVKIVFSGDLGSKDKPIIKNFEYIEDADYLIMESTYGNRLHESKEQRVEKLISIINETVLKGGSVIIPSFAVGRTQELIYELNKYYEYNQDIEMFLRVPIYIDSPMAIAATEVFKNNSYCFNEETKNLILSGDNPLVFENLHYVRSHEESMRLNEVNFPKVVISASGMCTAGRIRHHLKHNLWKANNSVVFVGYQANGTLGRILKDGAKKVKLLGEEIAVLANIYSIEGFSGHADQQELLDWLSGFKKMPSRVFLVHGEEESTTTLSKLIEEKYKTKTIIPNMGYTFQIEDEVLKSYSGELLEPVERKENIKKELQQVYDQFESLVDKTDRIIDEKILNKEYDSIKNKLLQLQKELLDLNIHLGE</sequence>